<evidence type="ECO:0000256" key="4">
    <source>
        <dbReference type="ARBA" id="ARBA00022692"/>
    </source>
</evidence>
<dbReference type="GO" id="GO:0055085">
    <property type="term" value="P:transmembrane transport"/>
    <property type="evidence" value="ECO:0007669"/>
    <property type="project" value="InterPro"/>
</dbReference>
<dbReference type="CDD" id="cd06261">
    <property type="entry name" value="TM_PBP2"/>
    <property type="match status" value="2"/>
</dbReference>
<keyword evidence="10" id="KW-1185">Reference proteome</keyword>
<dbReference type="PROSITE" id="PS50928">
    <property type="entry name" value="ABC_TM1"/>
    <property type="match status" value="2"/>
</dbReference>
<comment type="caution">
    <text evidence="9">The sequence shown here is derived from an EMBL/GenBank/DDBJ whole genome shotgun (WGS) entry which is preliminary data.</text>
</comment>
<keyword evidence="3" id="KW-1003">Cell membrane</keyword>
<evidence type="ECO:0000256" key="7">
    <source>
        <dbReference type="RuleBase" id="RU363032"/>
    </source>
</evidence>
<sequence>MEVALSHRPSAAAPPSSRRALWRRPGFAPGLLIGALALLLALPVLVVLGSVLRPAGEVWRHLATTVLPDYVANSLILMLGVGIGTLLIGVGTAWLTTLCRFPGRRLFEWALLLPMAMPAYLIAYTYTGLLDYAGPVQTLLRDWTGWSYGDYWFPAIRSLPGAMLMLSLVLYPYVYLLARAAFLSQSVAVLEVGRTLGQGPWGTFWRVALPLARPAIVAGVTLALMETLADYGTVQYFGVATFSTGIFRVWLGQDEPVAAAQLAALLLVFVLTLILIERGSRRRARYHHSGQRHQPIRRYPLRGWAAFGALLVCLLPLLLGFLVPAGQLAVWSWSRAATGFDARFLSLTLNSLGLAGAAALLALVVALILAYAQRLVPTPLVRSSARLAGMGYAVPGAVIAIGVMLPLAWLDNALDGWMRSTFGLSTGLLFSGTLFALLFAYLARFLSVALQTVESGLTRIRPAMDEAARSLGQRPAQVLWRVHVPLLRGSLLTALLLVFVDVIKELPATLALRPFNFDTLAVRAYELASDERLADAGPAALTIVLAGLVPVVLLSRSIARSRHVQSI</sequence>
<feature type="domain" description="ABC transmembrane type-1" evidence="8">
    <location>
        <begin position="71"/>
        <end position="275"/>
    </location>
</feature>
<dbReference type="RefSeq" id="WP_155449406.1">
    <property type="nucleotide sequence ID" value="NZ_WNKT01000010.1"/>
</dbReference>
<proteinExistence type="inferred from homology"/>
<feature type="transmembrane region" description="Helical" evidence="7">
    <location>
        <begin position="539"/>
        <end position="559"/>
    </location>
</feature>
<dbReference type="OrthoDB" id="9790211at2"/>
<dbReference type="AlphaFoldDB" id="A0A6N8ED34"/>
<accession>A0A6N8ED34</accession>
<dbReference type="PANTHER" id="PTHR30183:SF2">
    <property type="entry name" value="IRON UTILIZATION PROTEIN"/>
    <property type="match status" value="1"/>
</dbReference>
<feature type="transmembrane region" description="Helical" evidence="7">
    <location>
        <begin position="304"/>
        <end position="331"/>
    </location>
</feature>
<evidence type="ECO:0000256" key="2">
    <source>
        <dbReference type="ARBA" id="ARBA00022448"/>
    </source>
</evidence>
<dbReference type="FunFam" id="1.10.3720.10:FF:000088">
    <property type="entry name" value="Iron(III) ABC transporter, permease protein"/>
    <property type="match status" value="1"/>
</dbReference>
<feature type="transmembrane region" description="Helical" evidence="7">
    <location>
        <begin position="351"/>
        <end position="372"/>
    </location>
</feature>
<evidence type="ECO:0000313" key="10">
    <source>
        <dbReference type="Proteomes" id="UP000434044"/>
    </source>
</evidence>
<feature type="domain" description="ABC transmembrane type-1" evidence="8">
    <location>
        <begin position="348"/>
        <end position="554"/>
    </location>
</feature>
<name>A0A6N8ED34_9GAMM</name>
<organism evidence="9 10">
    <name type="scientific">Allochromatium palmeri</name>
    <dbReference type="NCBI Taxonomy" id="231048"/>
    <lineage>
        <taxon>Bacteria</taxon>
        <taxon>Pseudomonadati</taxon>
        <taxon>Pseudomonadota</taxon>
        <taxon>Gammaproteobacteria</taxon>
        <taxon>Chromatiales</taxon>
        <taxon>Chromatiaceae</taxon>
        <taxon>Allochromatium</taxon>
    </lineage>
</organism>
<dbReference type="InterPro" id="IPR000515">
    <property type="entry name" value="MetI-like"/>
</dbReference>
<keyword evidence="6 7" id="KW-0472">Membrane</keyword>
<comment type="similarity">
    <text evidence="7">Belongs to the binding-protein-dependent transport system permease family.</text>
</comment>
<dbReference type="EMBL" id="WNKT01000010">
    <property type="protein sequence ID" value="MTW20819.1"/>
    <property type="molecule type" value="Genomic_DNA"/>
</dbReference>
<feature type="transmembrane region" description="Helical" evidence="7">
    <location>
        <begin position="422"/>
        <end position="442"/>
    </location>
</feature>
<feature type="transmembrane region" description="Helical" evidence="7">
    <location>
        <begin position="106"/>
        <end position="126"/>
    </location>
</feature>
<evidence type="ECO:0000256" key="3">
    <source>
        <dbReference type="ARBA" id="ARBA00022475"/>
    </source>
</evidence>
<dbReference type="PANTHER" id="PTHR30183">
    <property type="entry name" value="MOLYBDENUM TRANSPORT SYSTEM PERMEASE PROTEIN MODB"/>
    <property type="match status" value="1"/>
</dbReference>
<dbReference type="GO" id="GO:0005886">
    <property type="term" value="C:plasma membrane"/>
    <property type="evidence" value="ECO:0007669"/>
    <property type="project" value="UniProtKB-SubCell"/>
</dbReference>
<dbReference type="Gene3D" id="1.10.3720.10">
    <property type="entry name" value="MetI-like"/>
    <property type="match status" value="2"/>
</dbReference>
<feature type="transmembrane region" description="Helical" evidence="7">
    <location>
        <begin position="392"/>
        <end position="410"/>
    </location>
</feature>
<feature type="transmembrane region" description="Helical" evidence="7">
    <location>
        <begin position="72"/>
        <end position="94"/>
    </location>
</feature>
<evidence type="ECO:0000256" key="1">
    <source>
        <dbReference type="ARBA" id="ARBA00004651"/>
    </source>
</evidence>
<feature type="transmembrane region" description="Helical" evidence="7">
    <location>
        <begin position="27"/>
        <end position="52"/>
    </location>
</feature>
<reference evidence="9 10" key="1">
    <citation type="submission" date="2019-11" db="EMBL/GenBank/DDBJ databases">
        <title>Whole-genome sequence of the anaerobic purple sulfur bacterium Allochromatium palmeri DSM 15591.</title>
        <authorList>
            <person name="Kyndt J.A."/>
            <person name="Meyer T.E."/>
        </authorList>
    </citation>
    <scope>NUCLEOTIDE SEQUENCE [LARGE SCALE GENOMIC DNA]</scope>
    <source>
        <strain evidence="9 10">DSM 15591</strain>
    </source>
</reference>
<evidence type="ECO:0000256" key="5">
    <source>
        <dbReference type="ARBA" id="ARBA00022989"/>
    </source>
</evidence>
<dbReference type="InterPro" id="IPR035906">
    <property type="entry name" value="MetI-like_sf"/>
</dbReference>
<feature type="transmembrane region" description="Helical" evidence="7">
    <location>
        <begin position="257"/>
        <end position="276"/>
    </location>
</feature>
<gene>
    <name evidence="9" type="ORF">GJ668_06870</name>
</gene>
<comment type="subcellular location">
    <subcellularLocation>
        <location evidence="1 7">Cell membrane</location>
        <topology evidence="1 7">Multi-pass membrane protein</topology>
    </subcellularLocation>
</comment>
<evidence type="ECO:0000313" key="9">
    <source>
        <dbReference type="EMBL" id="MTW20819.1"/>
    </source>
</evidence>
<protein>
    <submittedName>
        <fullName evidence="9">ABC transporter permease subunit</fullName>
    </submittedName>
</protein>
<feature type="transmembrane region" description="Helical" evidence="7">
    <location>
        <begin position="151"/>
        <end position="176"/>
    </location>
</feature>
<evidence type="ECO:0000259" key="8">
    <source>
        <dbReference type="PROSITE" id="PS50928"/>
    </source>
</evidence>
<keyword evidence="2 7" id="KW-0813">Transport</keyword>
<keyword evidence="5 7" id="KW-1133">Transmembrane helix</keyword>
<keyword evidence="4 7" id="KW-0812">Transmembrane</keyword>
<evidence type="ECO:0000256" key="6">
    <source>
        <dbReference type="ARBA" id="ARBA00023136"/>
    </source>
</evidence>
<dbReference type="SUPFAM" id="SSF161098">
    <property type="entry name" value="MetI-like"/>
    <property type="match status" value="2"/>
</dbReference>
<dbReference type="Pfam" id="PF00528">
    <property type="entry name" value="BPD_transp_1"/>
    <property type="match status" value="2"/>
</dbReference>
<feature type="transmembrane region" description="Helical" evidence="7">
    <location>
        <begin position="478"/>
        <end position="500"/>
    </location>
</feature>
<dbReference type="Proteomes" id="UP000434044">
    <property type="component" value="Unassembled WGS sequence"/>
</dbReference>